<keyword evidence="7" id="KW-0547">Nucleotide-binding</keyword>
<evidence type="ECO:0000313" key="12">
    <source>
        <dbReference type="EMBL" id="CAD8814271.1"/>
    </source>
</evidence>
<gene>
    <name evidence="12" type="ORF">OMED0930_LOCUS5388</name>
</gene>
<evidence type="ECO:0000256" key="4">
    <source>
        <dbReference type="ARBA" id="ARBA00022490"/>
    </source>
</evidence>
<dbReference type="PANTHER" id="PTHR33540">
    <property type="entry name" value="TRNA THREONYLCARBAMOYLADENOSINE BIOSYNTHESIS PROTEIN TSAE"/>
    <property type="match status" value="1"/>
</dbReference>
<sequence length="226" mass="24859">MRAQRARRRAYGGVGTRASAGETSELAYKCANERATAALAAALAGVSRTGDVICLHGAVGAGKSAFARAFIRAVFDDSTLDAPSPTYLVQQRYEGDVCGADGVVRTREVHHYDLYRLKDAHEIASMVDLGESAARATSLFEWSERLGTSTPSERLDVYVRAVREDEVIENVITLDCGECEDDEDEEDEEDEDDEEVDEAYTDTAARLFRLSGRGGDWHERLRSLDI</sequence>
<evidence type="ECO:0000256" key="11">
    <source>
        <dbReference type="SAM" id="MobiDB-lite"/>
    </source>
</evidence>
<evidence type="ECO:0000256" key="1">
    <source>
        <dbReference type="ARBA" id="ARBA00004496"/>
    </source>
</evidence>
<dbReference type="AlphaFoldDB" id="A0A7S0Z8W4"/>
<evidence type="ECO:0000256" key="7">
    <source>
        <dbReference type="ARBA" id="ARBA00022741"/>
    </source>
</evidence>
<comment type="subcellular location">
    <subcellularLocation>
        <location evidence="1">Cytoplasm</location>
    </subcellularLocation>
</comment>
<accession>A0A7S0Z8W4</accession>
<keyword evidence="6" id="KW-0479">Metal-binding</keyword>
<keyword evidence="5" id="KW-0819">tRNA processing</keyword>
<name>A0A7S0Z8W4_9CHLO</name>
<evidence type="ECO:0000256" key="2">
    <source>
        <dbReference type="ARBA" id="ARBA00007599"/>
    </source>
</evidence>
<proteinExistence type="inferred from homology"/>
<dbReference type="GO" id="GO:0046872">
    <property type="term" value="F:metal ion binding"/>
    <property type="evidence" value="ECO:0007669"/>
    <property type="project" value="UniProtKB-KW"/>
</dbReference>
<dbReference type="GO" id="GO:0005737">
    <property type="term" value="C:cytoplasm"/>
    <property type="evidence" value="ECO:0007669"/>
    <property type="project" value="UniProtKB-SubCell"/>
</dbReference>
<evidence type="ECO:0000256" key="5">
    <source>
        <dbReference type="ARBA" id="ARBA00022694"/>
    </source>
</evidence>
<dbReference type="SUPFAM" id="SSF52540">
    <property type="entry name" value="P-loop containing nucleoside triphosphate hydrolases"/>
    <property type="match status" value="1"/>
</dbReference>
<protein>
    <recommendedName>
        <fullName evidence="3">tRNA threonylcarbamoyladenosine biosynthesis protein TsaE</fullName>
    </recommendedName>
    <alternativeName>
        <fullName evidence="10">t(6)A37 threonylcarbamoyladenosine biosynthesis protein TsaE</fullName>
    </alternativeName>
</protein>
<organism evidence="12">
    <name type="scientific">Ostreococcus mediterraneus</name>
    <dbReference type="NCBI Taxonomy" id="1486918"/>
    <lineage>
        <taxon>Eukaryota</taxon>
        <taxon>Viridiplantae</taxon>
        <taxon>Chlorophyta</taxon>
        <taxon>Mamiellophyceae</taxon>
        <taxon>Mamiellales</taxon>
        <taxon>Bathycoccaceae</taxon>
        <taxon>Ostreococcus</taxon>
    </lineage>
</organism>
<evidence type="ECO:0000256" key="6">
    <source>
        <dbReference type="ARBA" id="ARBA00022723"/>
    </source>
</evidence>
<evidence type="ECO:0000256" key="10">
    <source>
        <dbReference type="ARBA" id="ARBA00032441"/>
    </source>
</evidence>
<dbReference type="EMBL" id="HBFO01007662">
    <property type="protein sequence ID" value="CAD8814271.1"/>
    <property type="molecule type" value="Transcribed_RNA"/>
</dbReference>
<dbReference type="Gene3D" id="3.40.50.300">
    <property type="entry name" value="P-loop containing nucleotide triphosphate hydrolases"/>
    <property type="match status" value="1"/>
</dbReference>
<dbReference type="InterPro" id="IPR003442">
    <property type="entry name" value="T6A_TsaE"/>
</dbReference>
<keyword evidence="9" id="KW-0460">Magnesium</keyword>
<dbReference type="GO" id="GO:0002949">
    <property type="term" value="P:tRNA threonylcarbamoyladenosine modification"/>
    <property type="evidence" value="ECO:0007669"/>
    <property type="project" value="InterPro"/>
</dbReference>
<reference evidence="12" key="1">
    <citation type="submission" date="2021-01" db="EMBL/GenBank/DDBJ databases">
        <authorList>
            <person name="Corre E."/>
            <person name="Pelletier E."/>
            <person name="Niang G."/>
            <person name="Scheremetjew M."/>
            <person name="Finn R."/>
            <person name="Kale V."/>
            <person name="Holt S."/>
            <person name="Cochrane G."/>
            <person name="Meng A."/>
            <person name="Brown T."/>
            <person name="Cohen L."/>
        </authorList>
    </citation>
    <scope>NUCLEOTIDE SEQUENCE</scope>
    <source>
        <strain evidence="12">Clade-D-RCC1621</strain>
    </source>
</reference>
<evidence type="ECO:0000256" key="9">
    <source>
        <dbReference type="ARBA" id="ARBA00022842"/>
    </source>
</evidence>
<dbReference type="Pfam" id="PF02367">
    <property type="entry name" value="TsaE"/>
    <property type="match status" value="1"/>
</dbReference>
<dbReference type="InterPro" id="IPR027417">
    <property type="entry name" value="P-loop_NTPase"/>
</dbReference>
<keyword evidence="8" id="KW-0067">ATP-binding</keyword>
<dbReference type="PANTHER" id="PTHR33540:SF2">
    <property type="entry name" value="TRNA THREONYLCARBAMOYLADENOSINE BIOSYNTHESIS PROTEIN TSAE"/>
    <property type="match status" value="1"/>
</dbReference>
<evidence type="ECO:0000256" key="8">
    <source>
        <dbReference type="ARBA" id="ARBA00022840"/>
    </source>
</evidence>
<feature type="region of interest" description="Disordered" evidence="11">
    <location>
        <begin position="179"/>
        <end position="198"/>
    </location>
</feature>
<keyword evidence="4" id="KW-0963">Cytoplasm</keyword>
<comment type="similarity">
    <text evidence="2">Belongs to the TsaE family.</text>
</comment>
<dbReference type="GO" id="GO:0005524">
    <property type="term" value="F:ATP binding"/>
    <property type="evidence" value="ECO:0007669"/>
    <property type="project" value="UniProtKB-KW"/>
</dbReference>
<evidence type="ECO:0000256" key="3">
    <source>
        <dbReference type="ARBA" id="ARBA00019010"/>
    </source>
</evidence>